<gene>
    <name evidence="3" type="ORF">AEL95_07355</name>
</gene>
<dbReference type="SUPFAM" id="SSF53474">
    <property type="entry name" value="alpha/beta-Hydrolases"/>
    <property type="match status" value="1"/>
</dbReference>
<evidence type="ECO:0000256" key="1">
    <source>
        <dbReference type="ARBA" id="ARBA00022801"/>
    </source>
</evidence>
<dbReference type="Pfam" id="PF07859">
    <property type="entry name" value="Abhydrolase_3"/>
    <property type="match status" value="1"/>
</dbReference>
<dbReference type="InterPro" id="IPR013094">
    <property type="entry name" value="AB_hydrolase_3"/>
</dbReference>
<keyword evidence="1" id="KW-0378">Hydrolase</keyword>
<name>A0A120DI64_9LACO</name>
<dbReference type="RefSeq" id="WP_060462246.1">
    <property type="nucleotide sequence ID" value="NZ_AP025162.1"/>
</dbReference>
<evidence type="ECO:0000313" key="4">
    <source>
        <dbReference type="Proteomes" id="UP000067598"/>
    </source>
</evidence>
<feature type="domain" description="Alpha/beta hydrolase fold-3" evidence="2">
    <location>
        <begin position="33"/>
        <end position="242"/>
    </location>
</feature>
<dbReference type="Proteomes" id="UP000067598">
    <property type="component" value="Unassembled WGS sequence"/>
</dbReference>
<dbReference type="PATRIC" id="fig|47770.28.peg.909"/>
<organism evidence="3 4">
    <name type="scientific">Lactobacillus crispatus</name>
    <dbReference type="NCBI Taxonomy" id="47770"/>
    <lineage>
        <taxon>Bacteria</taxon>
        <taxon>Bacillati</taxon>
        <taxon>Bacillota</taxon>
        <taxon>Bacilli</taxon>
        <taxon>Lactobacillales</taxon>
        <taxon>Lactobacillaceae</taxon>
        <taxon>Lactobacillus</taxon>
    </lineage>
</organism>
<evidence type="ECO:0000313" key="3">
    <source>
        <dbReference type="EMBL" id="KWU03529.1"/>
    </source>
</evidence>
<accession>A0A120DI64</accession>
<dbReference type="AlphaFoldDB" id="A0A120DI64"/>
<reference evidence="3 4" key="1">
    <citation type="journal article" date="2016" name="Microbiology (Mosc.)">
        <title>Comparison of Lactobacillus crispatus isolates from Lactobacillus-dominated vaginal microbiomes with isolates from microbiomes containing bacterial vaginosis-associated bacteria.</title>
        <authorList>
            <person name="Abdelmaksoud A.A."/>
            <person name="Koparde V.N."/>
            <person name="Sheth N.U."/>
            <person name="Serrano M.G."/>
            <person name="Glascock A.L."/>
            <person name="Fettweis J.M."/>
            <person name="Strauss Iii J.F."/>
            <person name="Buck G.A."/>
            <person name="Jefferson K.K."/>
        </authorList>
    </citation>
    <scope>NUCLEOTIDE SEQUENCE [LARGE SCALE GENOMIC DNA]</scope>
    <source>
        <strain evidence="3 4">VMC3</strain>
    </source>
</reference>
<dbReference type="EMBL" id="LJGP01000025">
    <property type="protein sequence ID" value="KWU03529.1"/>
    <property type="molecule type" value="Genomic_DNA"/>
</dbReference>
<dbReference type="Gene3D" id="3.40.50.1820">
    <property type="entry name" value="alpha/beta hydrolase"/>
    <property type="match status" value="1"/>
</dbReference>
<evidence type="ECO:0000259" key="2">
    <source>
        <dbReference type="Pfam" id="PF07859"/>
    </source>
</evidence>
<dbReference type="GO" id="GO:0016787">
    <property type="term" value="F:hydrolase activity"/>
    <property type="evidence" value="ECO:0007669"/>
    <property type="project" value="UniProtKB-KW"/>
</dbReference>
<protein>
    <submittedName>
        <fullName evidence="3">Esterase</fullName>
    </submittedName>
</protein>
<dbReference type="InterPro" id="IPR050300">
    <property type="entry name" value="GDXG_lipolytic_enzyme"/>
</dbReference>
<proteinExistence type="predicted"/>
<sequence length="264" mass="29915">MVVIKNDIVYDKTKELKTDIYYPNDTSSNTKILIFWHGGGWFRGDKESVKNLGIRFANAGFMTFIPDYSLAPKYHFPAAHEDALHFVDWLLNSEYTDQDDVKNIVQIGASVGGEMAIEVAGKYGFPTVTWSAPVEYSNWIKDHQDTKASPDAANDFGITDPEKIRQSFYKYFTLTYTGTEDEAVLQKLDAKSFDYSRLKQLMMINSADELTPLATVLDFVKFLADKNLGVQLLVIPGHGHAMAYGPDYVDESLDFLYQTIKRQN</sequence>
<dbReference type="InterPro" id="IPR029058">
    <property type="entry name" value="AB_hydrolase_fold"/>
</dbReference>
<comment type="caution">
    <text evidence="3">The sequence shown here is derived from an EMBL/GenBank/DDBJ whole genome shotgun (WGS) entry which is preliminary data.</text>
</comment>
<dbReference type="PANTHER" id="PTHR48081">
    <property type="entry name" value="AB HYDROLASE SUPERFAMILY PROTEIN C4A8.06C"/>
    <property type="match status" value="1"/>
</dbReference>